<evidence type="ECO:0000256" key="6">
    <source>
        <dbReference type="SAM" id="Phobius"/>
    </source>
</evidence>
<evidence type="ECO:0000259" key="7">
    <source>
        <dbReference type="Pfam" id="PF20684"/>
    </source>
</evidence>
<dbReference type="Proteomes" id="UP000191518">
    <property type="component" value="Unassembled WGS sequence"/>
</dbReference>
<evidence type="ECO:0000256" key="2">
    <source>
        <dbReference type="ARBA" id="ARBA00022692"/>
    </source>
</evidence>
<dbReference type="PANTHER" id="PTHR33048:SF155">
    <property type="entry name" value="INTEGRAL MEMBRANE PROTEIN"/>
    <property type="match status" value="1"/>
</dbReference>
<feature type="transmembrane region" description="Helical" evidence="6">
    <location>
        <begin position="254"/>
        <end position="273"/>
    </location>
</feature>
<feature type="transmembrane region" description="Helical" evidence="6">
    <location>
        <begin position="133"/>
        <end position="154"/>
    </location>
</feature>
<dbReference type="Pfam" id="PF20684">
    <property type="entry name" value="Fung_rhodopsin"/>
    <property type="match status" value="1"/>
</dbReference>
<keyword evidence="3 6" id="KW-1133">Transmembrane helix</keyword>
<dbReference type="STRING" id="29845.A0A1V6RSL8"/>
<proteinExistence type="inferred from homology"/>
<gene>
    <name evidence="8" type="ORF">PENVUL_c032G08038</name>
</gene>
<dbReference type="PANTHER" id="PTHR33048">
    <property type="entry name" value="PTH11-LIKE INTEGRAL MEMBRANE PROTEIN (AFU_ORTHOLOGUE AFUA_5G11245)"/>
    <property type="match status" value="1"/>
</dbReference>
<comment type="similarity">
    <text evidence="5">Belongs to the SAT4 family.</text>
</comment>
<dbReference type="InterPro" id="IPR052337">
    <property type="entry name" value="SAT4-like"/>
</dbReference>
<feature type="transmembrane region" description="Helical" evidence="6">
    <location>
        <begin position="182"/>
        <end position="204"/>
    </location>
</feature>
<feature type="transmembrane region" description="Helical" evidence="6">
    <location>
        <begin position="51"/>
        <end position="75"/>
    </location>
</feature>
<feature type="transmembrane region" description="Helical" evidence="6">
    <location>
        <begin position="95"/>
        <end position="121"/>
    </location>
</feature>
<feature type="transmembrane region" description="Helical" evidence="6">
    <location>
        <begin position="20"/>
        <end position="39"/>
    </location>
</feature>
<feature type="domain" description="Rhodopsin" evidence="7">
    <location>
        <begin position="36"/>
        <end position="279"/>
    </location>
</feature>
<accession>A0A1V6RSL8</accession>
<protein>
    <recommendedName>
        <fullName evidence="7">Rhodopsin domain-containing protein</fullName>
    </recommendedName>
</protein>
<comment type="subcellular location">
    <subcellularLocation>
        <location evidence="1">Membrane</location>
        <topology evidence="1">Multi-pass membrane protein</topology>
    </subcellularLocation>
</comment>
<evidence type="ECO:0000256" key="1">
    <source>
        <dbReference type="ARBA" id="ARBA00004141"/>
    </source>
</evidence>
<feature type="transmembrane region" description="Helical" evidence="6">
    <location>
        <begin position="216"/>
        <end position="234"/>
    </location>
</feature>
<keyword evidence="4 6" id="KW-0472">Membrane</keyword>
<organism evidence="8 9">
    <name type="scientific">Penicillium vulpinum</name>
    <dbReference type="NCBI Taxonomy" id="29845"/>
    <lineage>
        <taxon>Eukaryota</taxon>
        <taxon>Fungi</taxon>
        <taxon>Dikarya</taxon>
        <taxon>Ascomycota</taxon>
        <taxon>Pezizomycotina</taxon>
        <taxon>Eurotiomycetes</taxon>
        <taxon>Eurotiomycetidae</taxon>
        <taxon>Eurotiales</taxon>
        <taxon>Aspergillaceae</taxon>
        <taxon>Penicillium</taxon>
    </lineage>
</organism>
<keyword evidence="2 6" id="KW-0812">Transmembrane</keyword>
<evidence type="ECO:0000256" key="3">
    <source>
        <dbReference type="ARBA" id="ARBA00022989"/>
    </source>
</evidence>
<evidence type="ECO:0000256" key="4">
    <source>
        <dbReference type="ARBA" id="ARBA00023136"/>
    </source>
</evidence>
<evidence type="ECO:0000313" key="8">
    <source>
        <dbReference type="EMBL" id="OQE04530.1"/>
    </source>
</evidence>
<reference evidence="9" key="1">
    <citation type="journal article" date="2017" name="Nat. Microbiol.">
        <title>Global analysis of biosynthetic gene clusters reveals vast potential of secondary metabolite production in Penicillium species.</title>
        <authorList>
            <person name="Nielsen J.C."/>
            <person name="Grijseels S."/>
            <person name="Prigent S."/>
            <person name="Ji B."/>
            <person name="Dainat J."/>
            <person name="Nielsen K.F."/>
            <person name="Frisvad J.C."/>
            <person name="Workman M."/>
            <person name="Nielsen J."/>
        </authorList>
    </citation>
    <scope>NUCLEOTIDE SEQUENCE [LARGE SCALE GENOMIC DNA]</scope>
    <source>
        <strain evidence="9">IBT 29486</strain>
    </source>
</reference>
<comment type="caution">
    <text evidence="8">The sequence shown here is derived from an EMBL/GenBank/DDBJ whole genome shotgun (WGS) entry which is preliminary data.</text>
</comment>
<dbReference type="InterPro" id="IPR049326">
    <property type="entry name" value="Rhodopsin_dom_fungi"/>
</dbReference>
<name>A0A1V6RSL8_9EURO</name>
<sequence>MASFDTNVDHSETRGAEINVIGWVFTGIAIVAVALKLFARIDSKRFGWDDFFIFFSLALSIIATALVSYSVTLGLGRHTATVVAEYGIERYEKSAYWQIIGFPFNIGAFSFPNISIAILIVHLLDPNPLRARLLYTMVTFQVILAMISVFIVFFQCKPTAKMWNSSIDGTCWSSDIFDGFSYLVSAYTTMTDIILAVVPISAFWKLQMPFSTRLGVCIMMGLTLLSAIVTIVKATYLKLFTDHTDPLFKVVPLVLWGLIEQNVVIVAACIPTLRPLFRKAFKSTTDSSDEVTPRRETGSGLKLSYNSVQPRSKRTLSLTELPLKDINQKSCDVESNPNLDKQARSEALNAARALFTVLESPVERVIQDVVMHSPALMALRKAFNWAFLLKSAKTQNVALPLQRLRRSLVQA</sequence>
<evidence type="ECO:0000313" key="9">
    <source>
        <dbReference type="Proteomes" id="UP000191518"/>
    </source>
</evidence>
<dbReference type="GO" id="GO:0016020">
    <property type="term" value="C:membrane"/>
    <property type="evidence" value="ECO:0007669"/>
    <property type="project" value="UniProtKB-SubCell"/>
</dbReference>
<evidence type="ECO:0000256" key="5">
    <source>
        <dbReference type="ARBA" id="ARBA00038359"/>
    </source>
</evidence>
<dbReference type="AlphaFoldDB" id="A0A1V6RSL8"/>
<dbReference type="EMBL" id="MDYP01000032">
    <property type="protein sequence ID" value="OQE04530.1"/>
    <property type="molecule type" value="Genomic_DNA"/>
</dbReference>
<keyword evidence="9" id="KW-1185">Reference proteome</keyword>